<organism evidence="5 6">
    <name type="scientific">Polarella glacialis</name>
    <name type="common">Dinoflagellate</name>
    <dbReference type="NCBI Taxonomy" id="89957"/>
    <lineage>
        <taxon>Eukaryota</taxon>
        <taxon>Sar</taxon>
        <taxon>Alveolata</taxon>
        <taxon>Dinophyceae</taxon>
        <taxon>Suessiales</taxon>
        <taxon>Suessiaceae</taxon>
        <taxon>Polarella</taxon>
    </lineage>
</organism>
<dbReference type="OrthoDB" id="437698at2759"/>
<protein>
    <recommendedName>
        <fullName evidence="3">FAD-binding domain-containing protein</fullName>
    </recommendedName>
</protein>
<dbReference type="Gene3D" id="3.50.50.60">
    <property type="entry name" value="FAD/NAD(P)-binding domain"/>
    <property type="match status" value="1"/>
</dbReference>
<dbReference type="Pfam" id="PF01494">
    <property type="entry name" value="FAD_binding_3"/>
    <property type="match status" value="1"/>
</dbReference>
<dbReference type="EMBL" id="CAJNNW010019882">
    <property type="protein sequence ID" value="CAE8665363.1"/>
    <property type="molecule type" value="Genomic_DNA"/>
</dbReference>
<dbReference type="EMBL" id="CAJNNV010027724">
    <property type="protein sequence ID" value="CAE8621373.1"/>
    <property type="molecule type" value="Genomic_DNA"/>
</dbReference>
<dbReference type="InterPro" id="IPR050493">
    <property type="entry name" value="FAD-dep_Monooxygenase_BioMet"/>
</dbReference>
<accession>A0A813IXS8</accession>
<evidence type="ECO:0000313" key="4">
    <source>
        <dbReference type="EMBL" id="CAE8621373.1"/>
    </source>
</evidence>
<dbReference type="InterPro" id="IPR002938">
    <property type="entry name" value="FAD-bd"/>
</dbReference>
<dbReference type="PANTHER" id="PTHR13789">
    <property type="entry name" value="MONOOXYGENASE"/>
    <property type="match status" value="1"/>
</dbReference>
<comment type="caution">
    <text evidence="5">The sequence shown here is derived from an EMBL/GenBank/DDBJ whole genome shotgun (WGS) entry which is preliminary data.</text>
</comment>
<proteinExistence type="predicted"/>
<evidence type="ECO:0000256" key="2">
    <source>
        <dbReference type="ARBA" id="ARBA00023033"/>
    </source>
</evidence>
<dbReference type="SUPFAM" id="SSF51905">
    <property type="entry name" value="FAD/NAD(P)-binding domain"/>
    <property type="match status" value="1"/>
</dbReference>
<name>A0A813IXS8_POLGL</name>
<evidence type="ECO:0000256" key="1">
    <source>
        <dbReference type="ARBA" id="ARBA00023002"/>
    </source>
</evidence>
<dbReference type="PANTHER" id="PTHR13789:SF309">
    <property type="entry name" value="PUTATIVE (AFU_ORTHOLOGUE AFUA_6G14510)-RELATED"/>
    <property type="match status" value="1"/>
</dbReference>
<evidence type="ECO:0000313" key="5">
    <source>
        <dbReference type="EMBL" id="CAE8665363.1"/>
    </source>
</evidence>
<dbReference type="InterPro" id="IPR036188">
    <property type="entry name" value="FAD/NAD-bd_sf"/>
</dbReference>
<evidence type="ECO:0000313" key="7">
    <source>
        <dbReference type="Proteomes" id="UP000654075"/>
    </source>
</evidence>
<dbReference type="Proteomes" id="UP000626109">
    <property type="component" value="Unassembled WGS sequence"/>
</dbReference>
<feature type="non-terminal residue" evidence="5">
    <location>
        <position position="1"/>
    </location>
</feature>
<dbReference type="AlphaFoldDB" id="A0A813IXS8"/>
<sequence length="130" mass="13792">ERPAGINRWHRGRLVLVGDSAHAMPPFLGQGANQAIQDAVCLSRWLRQVGFSETSKSSSLTGLAAEAALLGYTAQRLPPVALLGFESGFLGQVETLPGSLGSFVRDNFFRLVGKTGVAPLVFLNGAISRV</sequence>
<keyword evidence="1" id="KW-0560">Oxidoreductase</keyword>
<evidence type="ECO:0000259" key="3">
    <source>
        <dbReference type="Pfam" id="PF01494"/>
    </source>
</evidence>
<dbReference type="GO" id="GO:0004497">
    <property type="term" value="F:monooxygenase activity"/>
    <property type="evidence" value="ECO:0007669"/>
    <property type="project" value="UniProtKB-KW"/>
</dbReference>
<dbReference type="PRINTS" id="PR00420">
    <property type="entry name" value="RNGMNOXGNASE"/>
</dbReference>
<dbReference type="Proteomes" id="UP000654075">
    <property type="component" value="Unassembled WGS sequence"/>
</dbReference>
<keyword evidence="2" id="KW-0503">Monooxygenase</keyword>
<dbReference type="GO" id="GO:0071949">
    <property type="term" value="F:FAD binding"/>
    <property type="evidence" value="ECO:0007669"/>
    <property type="project" value="InterPro"/>
</dbReference>
<reference evidence="5" key="1">
    <citation type="submission" date="2021-02" db="EMBL/GenBank/DDBJ databases">
        <authorList>
            <person name="Dougan E. K."/>
            <person name="Rhodes N."/>
            <person name="Thang M."/>
            <person name="Chan C."/>
        </authorList>
    </citation>
    <scope>NUCLEOTIDE SEQUENCE</scope>
</reference>
<feature type="domain" description="FAD-binding" evidence="3">
    <location>
        <begin position="7"/>
        <end position="78"/>
    </location>
</feature>
<evidence type="ECO:0000313" key="6">
    <source>
        <dbReference type="Proteomes" id="UP000626109"/>
    </source>
</evidence>
<keyword evidence="7" id="KW-1185">Reference proteome</keyword>
<gene>
    <name evidence="4" type="ORF">PGLA1383_LOCUS38893</name>
    <name evidence="5" type="ORF">PGLA2088_LOCUS15890</name>
</gene>